<feature type="compositionally biased region" description="Polar residues" evidence="1">
    <location>
        <begin position="180"/>
        <end position="192"/>
    </location>
</feature>
<dbReference type="InterPro" id="IPR004675">
    <property type="entry name" value="AhpD_core"/>
</dbReference>
<dbReference type="Gene3D" id="1.20.1290.10">
    <property type="entry name" value="AhpD-like"/>
    <property type="match status" value="1"/>
</dbReference>
<feature type="region of interest" description="Disordered" evidence="1">
    <location>
        <begin position="175"/>
        <end position="211"/>
    </location>
</feature>
<dbReference type="NCBIfam" id="TIGR00778">
    <property type="entry name" value="ahpD_dom"/>
    <property type="match status" value="1"/>
</dbReference>
<protein>
    <recommendedName>
        <fullName evidence="2">Carboxymuconolactone decarboxylase-like domain-containing protein</fullName>
    </recommendedName>
</protein>
<keyword evidence="4" id="KW-1185">Reference proteome</keyword>
<proteinExistence type="predicted"/>
<dbReference type="RefSeq" id="WP_431308249.1">
    <property type="nucleotide sequence ID" value="NZ_BSUJ01000003.1"/>
</dbReference>
<evidence type="ECO:0000313" key="3">
    <source>
        <dbReference type="EMBL" id="GMA22057.1"/>
    </source>
</evidence>
<dbReference type="InterPro" id="IPR029032">
    <property type="entry name" value="AhpD-like"/>
</dbReference>
<sequence length="211" mass="21968">MRRAKLDRRTSELVSIAVQSQQGCGMCLASHVQAARSLGVSEEEIELAHRGTSSDPAVAAIIGLGLQVYREPASITDAQIDELRALGYTDRAIADVVGVVSSTSSPARSTWSLDSRPAISVEARVAVASVLRRRAVRSHGSAGSAAWGLSPGRVARSSLAGNGLEPAGSASRVMLGPAVSDSQQAWPRSSSRGARHPAGFGCRQPLANTFP</sequence>
<evidence type="ECO:0000313" key="4">
    <source>
        <dbReference type="Proteomes" id="UP001157109"/>
    </source>
</evidence>
<dbReference type="SUPFAM" id="SSF69118">
    <property type="entry name" value="AhpD-like"/>
    <property type="match status" value="1"/>
</dbReference>
<dbReference type="PANTHER" id="PTHR35446">
    <property type="entry name" value="SI:CH211-175M2.5"/>
    <property type="match status" value="1"/>
</dbReference>
<organism evidence="3 4">
    <name type="scientific">Arsenicicoccus piscis</name>
    <dbReference type="NCBI Taxonomy" id="673954"/>
    <lineage>
        <taxon>Bacteria</taxon>
        <taxon>Bacillati</taxon>
        <taxon>Actinomycetota</taxon>
        <taxon>Actinomycetes</taxon>
        <taxon>Micrococcales</taxon>
        <taxon>Intrasporangiaceae</taxon>
        <taxon>Arsenicicoccus</taxon>
    </lineage>
</organism>
<gene>
    <name evidence="3" type="ORF">GCM10025862_40790</name>
</gene>
<evidence type="ECO:0000256" key="1">
    <source>
        <dbReference type="SAM" id="MobiDB-lite"/>
    </source>
</evidence>
<accession>A0ABQ6HVA9</accession>
<evidence type="ECO:0000259" key="2">
    <source>
        <dbReference type="Pfam" id="PF02627"/>
    </source>
</evidence>
<reference evidence="4" key="1">
    <citation type="journal article" date="2019" name="Int. J. Syst. Evol. Microbiol.">
        <title>The Global Catalogue of Microorganisms (GCM) 10K type strain sequencing project: providing services to taxonomists for standard genome sequencing and annotation.</title>
        <authorList>
            <consortium name="The Broad Institute Genomics Platform"/>
            <consortium name="The Broad Institute Genome Sequencing Center for Infectious Disease"/>
            <person name="Wu L."/>
            <person name="Ma J."/>
        </authorList>
    </citation>
    <scope>NUCLEOTIDE SEQUENCE [LARGE SCALE GENOMIC DNA]</scope>
    <source>
        <strain evidence="4">NBRC 105830</strain>
    </source>
</reference>
<dbReference type="EMBL" id="BSUJ01000003">
    <property type="protein sequence ID" value="GMA22057.1"/>
    <property type="molecule type" value="Genomic_DNA"/>
</dbReference>
<comment type="caution">
    <text evidence="3">The sequence shown here is derived from an EMBL/GenBank/DDBJ whole genome shotgun (WGS) entry which is preliminary data.</text>
</comment>
<dbReference type="Proteomes" id="UP001157109">
    <property type="component" value="Unassembled WGS sequence"/>
</dbReference>
<feature type="domain" description="Carboxymuconolactone decarboxylase-like" evidence="2">
    <location>
        <begin position="3"/>
        <end position="60"/>
    </location>
</feature>
<dbReference type="PANTHER" id="PTHR35446:SF2">
    <property type="entry name" value="CARBOXYMUCONOLACTONE DECARBOXYLASE-LIKE DOMAIN-CONTAINING PROTEIN"/>
    <property type="match status" value="1"/>
</dbReference>
<name>A0ABQ6HVA9_9MICO</name>
<dbReference type="InterPro" id="IPR003779">
    <property type="entry name" value="CMD-like"/>
</dbReference>
<dbReference type="Pfam" id="PF02627">
    <property type="entry name" value="CMD"/>
    <property type="match status" value="1"/>
</dbReference>